<keyword evidence="2" id="KW-1185">Reference proteome</keyword>
<accession>W0DN44</accession>
<dbReference type="STRING" id="713585.THITH_02735"/>
<name>W0DN44_9GAMM</name>
<dbReference type="RefSeq" id="WP_006746050.1">
    <property type="nucleotide sequence ID" value="NZ_CP007029.1"/>
</dbReference>
<reference evidence="1 2" key="1">
    <citation type="submission" date="2013-12" db="EMBL/GenBank/DDBJ databases">
        <authorList>
            <consortium name="DOE Joint Genome Institute"/>
            <person name="Muyzer G."/>
            <person name="Huntemann M."/>
            <person name="Han J."/>
            <person name="Chen A."/>
            <person name="Kyrpides N."/>
            <person name="Mavromatis K."/>
            <person name="Markowitz V."/>
            <person name="Palaniappan K."/>
            <person name="Ivanova N."/>
            <person name="Schaumberg A."/>
            <person name="Pati A."/>
            <person name="Liolios K."/>
            <person name="Nordberg H.P."/>
            <person name="Cantor M.N."/>
            <person name="Hua S.X."/>
            <person name="Woyke T."/>
        </authorList>
    </citation>
    <scope>NUCLEOTIDE SEQUENCE [LARGE SCALE GENOMIC DNA]</scope>
    <source>
        <strain evidence="1 2">ARh 1</strain>
    </source>
</reference>
<evidence type="ECO:0000313" key="1">
    <source>
        <dbReference type="EMBL" id="AHE99876.1"/>
    </source>
</evidence>
<gene>
    <name evidence="1" type="ORF">THITH_02735</name>
</gene>
<organism evidence="1 2">
    <name type="scientific">Thioalkalivibrio paradoxus ARh 1</name>
    <dbReference type="NCBI Taxonomy" id="713585"/>
    <lineage>
        <taxon>Bacteria</taxon>
        <taxon>Pseudomonadati</taxon>
        <taxon>Pseudomonadota</taxon>
        <taxon>Gammaproteobacteria</taxon>
        <taxon>Chromatiales</taxon>
        <taxon>Ectothiorhodospiraceae</taxon>
        <taxon>Thioalkalivibrio</taxon>
    </lineage>
</organism>
<proteinExistence type="predicted"/>
<dbReference type="KEGG" id="tti:THITH_02735"/>
<dbReference type="HOGENOM" id="CLU_3085817_0_0_6"/>
<sequence>MMNFRVIQQTYSEFPSLIESRLDQRAIGFPVAGGSRDGIRRNLRRGSPGSGG</sequence>
<protein>
    <submittedName>
        <fullName evidence="1">Uncharacterized protein</fullName>
    </submittedName>
</protein>
<dbReference type="EMBL" id="CP007029">
    <property type="protein sequence ID" value="AHE99876.1"/>
    <property type="molecule type" value="Genomic_DNA"/>
</dbReference>
<dbReference type="OrthoDB" id="9813383at2"/>
<evidence type="ECO:0000313" key="2">
    <source>
        <dbReference type="Proteomes" id="UP000005289"/>
    </source>
</evidence>
<dbReference type="AlphaFoldDB" id="W0DN44"/>
<dbReference type="Proteomes" id="UP000005289">
    <property type="component" value="Chromosome"/>
</dbReference>